<dbReference type="GO" id="GO:0022857">
    <property type="term" value="F:transmembrane transporter activity"/>
    <property type="evidence" value="ECO:0007669"/>
    <property type="project" value="InterPro"/>
</dbReference>
<evidence type="ECO:0000256" key="5">
    <source>
        <dbReference type="ARBA" id="ARBA00022989"/>
    </source>
</evidence>
<dbReference type="PROSITE" id="PS00216">
    <property type="entry name" value="SUGAR_TRANSPORT_1"/>
    <property type="match status" value="1"/>
</dbReference>
<evidence type="ECO:0000256" key="3">
    <source>
        <dbReference type="ARBA" id="ARBA00022475"/>
    </source>
</evidence>
<evidence type="ECO:0000256" key="2">
    <source>
        <dbReference type="ARBA" id="ARBA00022448"/>
    </source>
</evidence>
<dbReference type="SUPFAM" id="SSF103473">
    <property type="entry name" value="MFS general substrate transporter"/>
    <property type="match status" value="1"/>
</dbReference>
<dbReference type="EMBL" id="CAJVAX010000021">
    <property type="protein sequence ID" value="CAG7656041.1"/>
    <property type="molecule type" value="Genomic_DNA"/>
</dbReference>
<comment type="subcellular location">
    <subcellularLocation>
        <location evidence="1">Cell membrane</location>
        <topology evidence="1">Multi-pass membrane protein</topology>
    </subcellularLocation>
</comment>
<feature type="transmembrane region" description="Helical" evidence="8">
    <location>
        <begin position="61"/>
        <end position="78"/>
    </location>
</feature>
<dbReference type="Gene3D" id="1.20.1720.10">
    <property type="entry name" value="Multidrug resistance protein D"/>
    <property type="match status" value="1"/>
</dbReference>
<keyword evidence="2" id="KW-0813">Transport</keyword>
<feature type="transmembrane region" description="Helical" evidence="8">
    <location>
        <begin position="234"/>
        <end position="257"/>
    </location>
</feature>
<dbReference type="PROSITE" id="PS50850">
    <property type="entry name" value="MFS"/>
    <property type="match status" value="1"/>
</dbReference>
<dbReference type="Pfam" id="PF07690">
    <property type="entry name" value="MFS_1"/>
    <property type="match status" value="1"/>
</dbReference>
<dbReference type="CDD" id="cd17321">
    <property type="entry name" value="MFS_MMR_MDR_like"/>
    <property type="match status" value="1"/>
</dbReference>
<feature type="transmembrane region" description="Helical" evidence="8">
    <location>
        <begin position="313"/>
        <end position="334"/>
    </location>
</feature>
<evidence type="ECO:0000259" key="9">
    <source>
        <dbReference type="PROSITE" id="PS50850"/>
    </source>
</evidence>
<reference evidence="10" key="1">
    <citation type="submission" date="2021-06" db="EMBL/GenBank/DDBJ databases">
        <authorList>
            <person name="Arsene-Ploetze F."/>
        </authorList>
    </citation>
    <scope>NUCLEOTIDE SEQUENCE</scope>
    <source>
        <strain evidence="10">SBRY1</strain>
    </source>
</reference>
<keyword evidence="7" id="KW-0046">Antibiotic resistance</keyword>
<keyword evidence="5 8" id="KW-1133">Transmembrane helix</keyword>
<keyword evidence="11" id="KW-1185">Reference proteome</keyword>
<dbReference type="GO" id="GO:0005886">
    <property type="term" value="C:plasma membrane"/>
    <property type="evidence" value="ECO:0007669"/>
    <property type="project" value="UniProtKB-SubCell"/>
</dbReference>
<dbReference type="InterPro" id="IPR020846">
    <property type="entry name" value="MFS_dom"/>
</dbReference>
<organism evidence="10 11">
    <name type="scientific">Actinacidiphila bryophytorum</name>
    <dbReference type="NCBI Taxonomy" id="1436133"/>
    <lineage>
        <taxon>Bacteria</taxon>
        <taxon>Bacillati</taxon>
        <taxon>Actinomycetota</taxon>
        <taxon>Actinomycetes</taxon>
        <taxon>Kitasatosporales</taxon>
        <taxon>Streptomycetaceae</taxon>
        <taxon>Actinacidiphila</taxon>
    </lineage>
</organism>
<evidence type="ECO:0000256" key="1">
    <source>
        <dbReference type="ARBA" id="ARBA00004651"/>
    </source>
</evidence>
<feature type="transmembrane region" description="Helical" evidence="8">
    <location>
        <begin position="278"/>
        <end position="301"/>
    </location>
</feature>
<dbReference type="GO" id="GO:0046677">
    <property type="term" value="P:response to antibiotic"/>
    <property type="evidence" value="ECO:0007669"/>
    <property type="project" value="UniProtKB-KW"/>
</dbReference>
<sequence length="487" mass="48887">MTDTRPPSVRAAAGRPASRKGLALTLIALAQMMVVLDVSVVNVALPSIQHALDFSPAHLEWVVNAYALAFGGLLLLGGRVADRYGRRRTFAAGAALLTAASLLGGLATGQAWLLAARTAQGVAGALIAPAALALLTATFAEGAERNRAMGVYGAVSGVGGALGNVLGGVFTDELSWRWVLFINVPVGAFVLVAAPLAFRESKPAAGRLDLPGASTATGGMSLVVYGLINAASHSWGSAATVAPLAAGAALLAAFLVIEVRSRTPLMPLRIFADRNRSGAFAVMLAVGSSLIVLFYFLTLFLQVVLRFSPLRTGFSFLAFAVGAAVCATASSALVGRTGPRALLTAGTAVSAGGMLWLSRIDAHSTYGADVFGPLLIGGCGLGLCFVPLALTAVAGVRGEESGVASALLNTAQQVGGALGLAVLGTVAATATRHRLAQPGADPAGALVHGYGVGFLVAGCVLLGAAAVAALAIRVPAGQRDAAVPAVL</sequence>
<evidence type="ECO:0000256" key="4">
    <source>
        <dbReference type="ARBA" id="ARBA00022692"/>
    </source>
</evidence>
<feature type="transmembrane region" description="Helical" evidence="8">
    <location>
        <begin position="176"/>
        <end position="198"/>
    </location>
</feature>
<accession>A0A9W4H7H9</accession>
<evidence type="ECO:0000256" key="7">
    <source>
        <dbReference type="ARBA" id="ARBA00023251"/>
    </source>
</evidence>
<dbReference type="AlphaFoldDB" id="A0A9W4H7H9"/>
<feature type="transmembrane region" description="Helical" evidence="8">
    <location>
        <begin position="370"/>
        <end position="394"/>
    </location>
</feature>
<dbReference type="InterPro" id="IPR036259">
    <property type="entry name" value="MFS_trans_sf"/>
</dbReference>
<feature type="transmembrane region" description="Helical" evidence="8">
    <location>
        <begin position="21"/>
        <end position="41"/>
    </location>
</feature>
<dbReference type="PANTHER" id="PTHR42718:SF46">
    <property type="entry name" value="BLR6921 PROTEIN"/>
    <property type="match status" value="1"/>
</dbReference>
<evidence type="ECO:0000313" key="11">
    <source>
        <dbReference type="Proteomes" id="UP001153328"/>
    </source>
</evidence>
<evidence type="ECO:0000256" key="6">
    <source>
        <dbReference type="ARBA" id="ARBA00023136"/>
    </source>
</evidence>
<feature type="transmembrane region" description="Helical" evidence="8">
    <location>
        <begin position="341"/>
        <end position="358"/>
    </location>
</feature>
<dbReference type="RefSeq" id="WP_205045483.1">
    <property type="nucleotide sequence ID" value="NZ_CAJVAX010000021.1"/>
</dbReference>
<feature type="transmembrane region" description="Helical" evidence="8">
    <location>
        <begin position="119"/>
        <end position="139"/>
    </location>
</feature>
<comment type="caution">
    <text evidence="10">The sequence shown here is derived from an EMBL/GenBank/DDBJ whole genome shotgun (WGS) entry which is preliminary data.</text>
</comment>
<name>A0A9W4H7H9_9ACTN</name>
<keyword evidence="4 8" id="KW-0812">Transmembrane</keyword>
<keyword evidence="3" id="KW-1003">Cell membrane</keyword>
<dbReference type="InterPro" id="IPR011701">
    <property type="entry name" value="MFS"/>
</dbReference>
<protein>
    <submittedName>
        <fullName evidence="10">Puromycin resistance protein pur8</fullName>
    </submittedName>
</protein>
<dbReference type="InterPro" id="IPR005829">
    <property type="entry name" value="Sugar_transporter_CS"/>
</dbReference>
<evidence type="ECO:0000313" key="10">
    <source>
        <dbReference type="EMBL" id="CAG7656041.1"/>
    </source>
</evidence>
<evidence type="ECO:0000256" key="8">
    <source>
        <dbReference type="SAM" id="Phobius"/>
    </source>
</evidence>
<keyword evidence="6 8" id="KW-0472">Membrane</keyword>
<dbReference type="PANTHER" id="PTHR42718">
    <property type="entry name" value="MAJOR FACILITATOR SUPERFAMILY MULTIDRUG TRANSPORTER MFSC"/>
    <property type="match status" value="1"/>
</dbReference>
<feature type="transmembrane region" description="Helical" evidence="8">
    <location>
        <begin position="151"/>
        <end position="170"/>
    </location>
</feature>
<feature type="domain" description="Major facilitator superfamily (MFS) profile" evidence="9">
    <location>
        <begin position="23"/>
        <end position="475"/>
    </location>
</feature>
<feature type="transmembrane region" description="Helical" evidence="8">
    <location>
        <begin position="90"/>
        <end position="113"/>
    </location>
</feature>
<dbReference type="Proteomes" id="UP001153328">
    <property type="component" value="Unassembled WGS sequence"/>
</dbReference>
<feature type="transmembrane region" description="Helical" evidence="8">
    <location>
        <begin position="210"/>
        <end position="228"/>
    </location>
</feature>
<feature type="transmembrane region" description="Helical" evidence="8">
    <location>
        <begin position="450"/>
        <end position="472"/>
    </location>
</feature>
<feature type="transmembrane region" description="Helical" evidence="8">
    <location>
        <begin position="406"/>
        <end position="430"/>
    </location>
</feature>
<dbReference type="Gene3D" id="1.20.1250.20">
    <property type="entry name" value="MFS general substrate transporter like domains"/>
    <property type="match status" value="1"/>
</dbReference>
<proteinExistence type="predicted"/>
<gene>
    <name evidence="10" type="primary">pur</name>
    <name evidence="10" type="ORF">SBRY_70330</name>
</gene>